<organism evidence="1">
    <name type="scientific">Arion vulgaris</name>
    <dbReference type="NCBI Taxonomy" id="1028688"/>
    <lineage>
        <taxon>Eukaryota</taxon>
        <taxon>Metazoa</taxon>
        <taxon>Spiralia</taxon>
        <taxon>Lophotrochozoa</taxon>
        <taxon>Mollusca</taxon>
        <taxon>Gastropoda</taxon>
        <taxon>Heterobranchia</taxon>
        <taxon>Euthyneura</taxon>
        <taxon>Panpulmonata</taxon>
        <taxon>Eupulmonata</taxon>
        <taxon>Stylommatophora</taxon>
        <taxon>Helicina</taxon>
        <taxon>Arionoidea</taxon>
        <taxon>Arionidae</taxon>
        <taxon>Arion</taxon>
    </lineage>
</organism>
<feature type="non-terminal residue" evidence="1">
    <location>
        <position position="1"/>
    </location>
</feature>
<feature type="non-terminal residue" evidence="1">
    <location>
        <position position="73"/>
    </location>
</feature>
<name>A0A0B6XWA2_9EUPU</name>
<gene>
    <name evidence="1" type="primary">ORF3220</name>
</gene>
<reference evidence="1" key="1">
    <citation type="submission" date="2014-12" db="EMBL/GenBank/DDBJ databases">
        <title>Insight into the proteome of Arion vulgaris.</title>
        <authorList>
            <person name="Aradska J."/>
            <person name="Bulat T."/>
            <person name="Smidak R."/>
            <person name="Sarate P."/>
            <person name="Gangsoo J."/>
            <person name="Sialana F."/>
            <person name="Bilban M."/>
            <person name="Lubec G."/>
        </authorList>
    </citation>
    <scope>NUCLEOTIDE SEQUENCE</scope>
    <source>
        <tissue evidence="1">Skin</tissue>
    </source>
</reference>
<accession>A0A0B6XWA2</accession>
<evidence type="ECO:0000313" key="1">
    <source>
        <dbReference type="EMBL" id="CEK48148.1"/>
    </source>
</evidence>
<protein>
    <submittedName>
        <fullName evidence="1">Uncharacterized protein</fullName>
    </submittedName>
</protein>
<sequence>KVSPISLEMPILTFKNAACSQPVIYPRKFRIEETVLLENKLEKTDLNENKPEETAIIKNQPEETAIIKNQPED</sequence>
<dbReference type="AlphaFoldDB" id="A0A0B6XWA2"/>
<dbReference type="EMBL" id="HACG01001283">
    <property type="protein sequence ID" value="CEK48148.1"/>
    <property type="molecule type" value="Transcribed_RNA"/>
</dbReference>
<proteinExistence type="predicted"/>